<dbReference type="PANTHER" id="PTHR30543:SF21">
    <property type="entry name" value="NAD(P)H-DEPENDENT FMN REDUCTASE LOT6"/>
    <property type="match status" value="1"/>
</dbReference>
<evidence type="ECO:0000259" key="1">
    <source>
        <dbReference type="Pfam" id="PF03358"/>
    </source>
</evidence>
<feature type="domain" description="NADPH-dependent FMN reductase-like" evidence="1">
    <location>
        <begin position="5"/>
        <end position="148"/>
    </location>
</feature>
<dbReference type="RefSeq" id="WP_188478097.1">
    <property type="nucleotide sequence ID" value="NZ_BMFJ01000001.1"/>
</dbReference>
<reference evidence="3" key="1">
    <citation type="journal article" date="2019" name="Int. J. Syst. Evol. Microbiol.">
        <title>The Global Catalogue of Microorganisms (GCM) 10K type strain sequencing project: providing services to taxonomists for standard genome sequencing and annotation.</title>
        <authorList>
            <consortium name="The Broad Institute Genomics Platform"/>
            <consortium name="The Broad Institute Genome Sequencing Center for Infectious Disease"/>
            <person name="Wu L."/>
            <person name="Ma J."/>
        </authorList>
    </citation>
    <scope>NUCLEOTIDE SEQUENCE [LARGE SCALE GENOMIC DNA]</scope>
    <source>
        <strain evidence="3">CGMCC 1.12664</strain>
    </source>
</reference>
<dbReference type="InterPro" id="IPR029039">
    <property type="entry name" value="Flavoprotein-like_sf"/>
</dbReference>
<gene>
    <name evidence="2" type="ORF">GCM10011360_26020</name>
</gene>
<protein>
    <submittedName>
        <fullName evidence="2">NAD(P)H-dependent oxidoreductase</fullName>
    </submittedName>
</protein>
<dbReference type="Gene3D" id="3.40.50.360">
    <property type="match status" value="1"/>
</dbReference>
<keyword evidence="3" id="KW-1185">Reference proteome</keyword>
<accession>A0A917EGH3</accession>
<dbReference type="PANTHER" id="PTHR30543">
    <property type="entry name" value="CHROMATE REDUCTASE"/>
    <property type="match status" value="1"/>
</dbReference>
<evidence type="ECO:0000313" key="3">
    <source>
        <dbReference type="Proteomes" id="UP000612855"/>
    </source>
</evidence>
<dbReference type="GO" id="GO:0010181">
    <property type="term" value="F:FMN binding"/>
    <property type="evidence" value="ECO:0007669"/>
    <property type="project" value="TreeGrafter"/>
</dbReference>
<comment type="caution">
    <text evidence="2">The sequence shown here is derived from an EMBL/GenBank/DDBJ whole genome shotgun (WGS) entry which is preliminary data.</text>
</comment>
<evidence type="ECO:0000313" key="2">
    <source>
        <dbReference type="EMBL" id="GGE37007.1"/>
    </source>
</evidence>
<dbReference type="SUPFAM" id="SSF52218">
    <property type="entry name" value="Flavoproteins"/>
    <property type="match status" value="1"/>
</dbReference>
<dbReference type="GO" id="GO:0005829">
    <property type="term" value="C:cytosol"/>
    <property type="evidence" value="ECO:0007669"/>
    <property type="project" value="TreeGrafter"/>
</dbReference>
<dbReference type="InterPro" id="IPR050712">
    <property type="entry name" value="NAD(P)H-dep_reductase"/>
</dbReference>
<organism evidence="2 3">
    <name type="scientific">Primorskyibacter flagellatus</name>
    <dbReference type="NCBI Taxonomy" id="1387277"/>
    <lineage>
        <taxon>Bacteria</taxon>
        <taxon>Pseudomonadati</taxon>
        <taxon>Pseudomonadota</taxon>
        <taxon>Alphaproteobacteria</taxon>
        <taxon>Rhodobacterales</taxon>
        <taxon>Roseobacteraceae</taxon>
        <taxon>Primorskyibacter</taxon>
    </lineage>
</organism>
<dbReference type="Pfam" id="PF03358">
    <property type="entry name" value="FMN_red"/>
    <property type="match status" value="1"/>
</dbReference>
<dbReference type="InterPro" id="IPR005025">
    <property type="entry name" value="FMN_Rdtase-like_dom"/>
</dbReference>
<dbReference type="EMBL" id="BMFJ01000001">
    <property type="protein sequence ID" value="GGE37007.1"/>
    <property type="molecule type" value="Genomic_DNA"/>
</dbReference>
<proteinExistence type="predicted"/>
<sequence>MSTLNIVGLVGSLRRGAFTRQMMETLPDLAPEGMRITLADIGHLPFYNEDLKEDGKGPEAVRAFNRLIGEADGLIVGSPEYNRSPPAVLKNAIDWLSKEPEAVLAGKPVMIATQSPGQLGGILSNYHLRQVLSVTGAIFITGGEVAITGIGKKVSDGKISDTDTRDYLTSHLRRLSALIEAHR</sequence>
<dbReference type="Proteomes" id="UP000612855">
    <property type="component" value="Unassembled WGS sequence"/>
</dbReference>
<dbReference type="GO" id="GO:0016491">
    <property type="term" value="F:oxidoreductase activity"/>
    <property type="evidence" value="ECO:0007669"/>
    <property type="project" value="InterPro"/>
</dbReference>
<dbReference type="AlphaFoldDB" id="A0A917EGH3"/>
<name>A0A917EGH3_9RHOB</name>